<dbReference type="RefSeq" id="WP_147137812.1">
    <property type="nucleotide sequence ID" value="NZ_BAABIJ010000002.1"/>
</dbReference>
<organism evidence="2 3">
    <name type="scientific">Stackebrandtia albiflava</name>
    <dbReference type="NCBI Taxonomy" id="406432"/>
    <lineage>
        <taxon>Bacteria</taxon>
        <taxon>Bacillati</taxon>
        <taxon>Actinomycetota</taxon>
        <taxon>Actinomycetes</taxon>
        <taxon>Glycomycetales</taxon>
        <taxon>Glycomycetaceae</taxon>
        <taxon>Stackebrandtia</taxon>
    </lineage>
</organism>
<evidence type="ECO:0000313" key="3">
    <source>
        <dbReference type="Proteomes" id="UP000321617"/>
    </source>
</evidence>
<dbReference type="PANTHER" id="PTHR40763">
    <property type="entry name" value="MEMBRANE PROTEIN-RELATED"/>
    <property type="match status" value="1"/>
</dbReference>
<sequence>MSGEMESARLRLSHEDRERVVAHLQACTAEGRLDLDEFAARSSAVYEARTFGDLKPLLADLPATAAGETTAGDDELLAPRGSSMTRNGRWLVPRRLRLKPRSSSMKLDFTEAVIGHRQVDVELNTKGSSIVLVLPPDAWAEESVSLRASSATNKVPFTGDRRGVRFVVTGEIKGSSLTIRRRQRFLWWWY</sequence>
<dbReference type="OrthoDB" id="4772576at2"/>
<comment type="caution">
    <text evidence="2">The sequence shown here is derived from an EMBL/GenBank/DDBJ whole genome shotgun (WGS) entry which is preliminary data.</text>
</comment>
<dbReference type="Pfam" id="PF08044">
    <property type="entry name" value="DUF1707"/>
    <property type="match status" value="1"/>
</dbReference>
<dbReference type="InterPro" id="IPR012551">
    <property type="entry name" value="DUF1707_SHOCT-like"/>
</dbReference>
<feature type="domain" description="DUF1707" evidence="1">
    <location>
        <begin position="10"/>
        <end position="62"/>
    </location>
</feature>
<evidence type="ECO:0000313" key="2">
    <source>
        <dbReference type="EMBL" id="TWJ11556.1"/>
    </source>
</evidence>
<gene>
    <name evidence="2" type="ORF">LX16_2281</name>
</gene>
<keyword evidence="3" id="KW-1185">Reference proteome</keyword>
<dbReference type="PANTHER" id="PTHR40763:SF5">
    <property type="entry name" value="MEMBRANE PROTEIN"/>
    <property type="match status" value="1"/>
</dbReference>
<dbReference type="EMBL" id="VLLL01000006">
    <property type="protein sequence ID" value="TWJ11556.1"/>
    <property type="molecule type" value="Genomic_DNA"/>
</dbReference>
<dbReference type="Proteomes" id="UP000321617">
    <property type="component" value="Unassembled WGS sequence"/>
</dbReference>
<accession>A0A562V0W3</accession>
<name>A0A562V0W3_9ACTN</name>
<proteinExistence type="predicted"/>
<reference evidence="2 3" key="1">
    <citation type="journal article" date="2013" name="Stand. Genomic Sci.">
        <title>Genomic Encyclopedia of Type Strains, Phase I: The one thousand microbial genomes (KMG-I) project.</title>
        <authorList>
            <person name="Kyrpides N.C."/>
            <person name="Woyke T."/>
            <person name="Eisen J.A."/>
            <person name="Garrity G."/>
            <person name="Lilburn T.G."/>
            <person name="Beck B.J."/>
            <person name="Whitman W.B."/>
            <person name="Hugenholtz P."/>
            <person name="Klenk H.P."/>
        </authorList>
    </citation>
    <scope>NUCLEOTIDE SEQUENCE [LARGE SCALE GENOMIC DNA]</scope>
    <source>
        <strain evidence="2 3">DSM 45044</strain>
    </source>
</reference>
<protein>
    <submittedName>
        <fullName evidence="2">Uncharacterized protein DUF1707</fullName>
    </submittedName>
</protein>
<evidence type="ECO:0000259" key="1">
    <source>
        <dbReference type="Pfam" id="PF08044"/>
    </source>
</evidence>
<dbReference type="AlphaFoldDB" id="A0A562V0W3"/>